<name>A0AB39I855_9PSED</name>
<evidence type="ECO:0000313" key="1">
    <source>
        <dbReference type="EMBL" id="XDK38699.1"/>
    </source>
</evidence>
<accession>A0AB39I855</accession>
<reference evidence="1" key="1">
    <citation type="submission" date="2024-07" db="EMBL/GenBank/DDBJ databases">
        <title>Identification and characteristics of a novel species of coltsfoot's symbiotic bacteria.</title>
        <authorList>
            <person name="Juszczyk A."/>
            <person name="Jasielczuk I."/>
            <person name="Gurgul A."/>
            <person name="Rogala M."/>
            <person name="Kowalczyk A."/>
            <person name="Szmatola T."/>
            <person name="Kosecka-Strojek M."/>
            <person name="Arent Z."/>
            <person name="Latowski D."/>
        </authorList>
    </citation>
    <scope>NUCLEOTIDE SEQUENCE</scope>
    <source>
        <strain evidence="1">Hg7Tf</strain>
    </source>
</reference>
<dbReference type="AlphaFoldDB" id="A0AB39I855"/>
<gene>
    <name evidence="1" type="ORF">AB4Y39_08530</name>
</gene>
<organism evidence="1">
    <name type="scientific">Pseudomonas sp. Hg7Tf</name>
    <dbReference type="NCBI Taxonomy" id="3236988"/>
    <lineage>
        <taxon>Bacteria</taxon>
        <taxon>Pseudomonadati</taxon>
        <taxon>Pseudomonadota</taxon>
        <taxon>Gammaproteobacteria</taxon>
        <taxon>Pseudomonadales</taxon>
        <taxon>Pseudomonadaceae</taxon>
        <taxon>Pseudomonas</taxon>
    </lineage>
</organism>
<protein>
    <submittedName>
        <fullName evidence="1">Uncharacterized protein</fullName>
    </submittedName>
</protein>
<dbReference type="RefSeq" id="WP_045185081.1">
    <property type="nucleotide sequence ID" value="NZ_CP162607.1"/>
</dbReference>
<proteinExistence type="predicted"/>
<dbReference type="EMBL" id="CP162607">
    <property type="protein sequence ID" value="XDK38699.1"/>
    <property type="molecule type" value="Genomic_DNA"/>
</dbReference>
<sequence>MNLLMKSAGVLVVGFVLLCAQEVGHSLSIPGVHSGVPEAQAVVGRPLTPVSVAGVARRTSRRD</sequence>